<keyword evidence="3" id="KW-0812">Transmembrane</keyword>
<dbReference type="PANTHER" id="PTHR23119">
    <property type="entry name" value="DISCS LARGE"/>
    <property type="match status" value="1"/>
</dbReference>
<dbReference type="SMART" id="SM00228">
    <property type="entry name" value="PDZ"/>
    <property type="match status" value="1"/>
</dbReference>
<gene>
    <name evidence="5" type="ORF">ACJMK2_036746</name>
</gene>
<comment type="caution">
    <text evidence="5">The sequence shown here is derived from an EMBL/GenBank/DDBJ whole genome shotgun (WGS) entry which is preliminary data.</text>
</comment>
<dbReference type="EMBL" id="JBJQND010000006">
    <property type="protein sequence ID" value="KAL3873652.1"/>
    <property type="molecule type" value="Genomic_DNA"/>
</dbReference>
<accession>A0ABD3WLM7</accession>
<dbReference type="InterPro" id="IPR001478">
    <property type="entry name" value="PDZ"/>
</dbReference>
<keyword evidence="3" id="KW-1133">Transmembrane helix</keyword>
<evidence type="ECO:0000259" key="4">
    <source>
        <dbReference type="PROSITE" id="PS50106"/>
    </source>
</evidence>
<name>A0ABD3WLM7_SINWO</name>
<evidence type="ECO:0000256" key="2">
    <source>
        <dbReference type="ARBA" id="ARBA00023136"/>
    </source>
</evidence>
<organism evidence="5 6">
    <name type="scientific">Sinanodonta woodiana</name>
    <name type="common">Chinese pond mussel</name>
    <name type="synonym">Anodonta woodiana</name>
    <dbReference type="NCBI Taxonomy" id="1069815"/>
    <lineage>
        <taxon>Eukaryota</taxon>
        <taxon>Metazoa</taxon>
        <taxon>Spiralia</taxon>
        <taxon>Lophotrochozoa</taxon>
        <taxon>Mollusca</taxon>
        <taxon>Bivalvia</taxon>
        <taxon>Autobranchia</taxon>
        <taxon>Heteroconchia</taxon>
        <taxon>Palaeoheterodonta</taxon>
        <taxon>Unionida</taxon>
        <taxon>Unionoidea</taxon>
        <taxon>Unionidae</taxon>
        <taxon>Unioninae</taxon>
        <taxon>Sinanodonta</taxon>
    </lineage>
</organism>
<dbReference type="SUPFAM" id="SSF50156">
    <property type="entry name" value="PDZ domain-like"/>
    <property type="match status" value="1"/>
</dbReference>
<evidence type="ECO:0000313" key="5">
    <source>
        <dbReference type="EMBL" id="KAL3873652.1"/>
    </source>
</evidence>
<dbReference type="Proteomes" id="UP001634394">
    <property type="component" value="Unassembled WGS sequence"/>
</dbReference>
<evidence type="ECO:0000256" key="3">
    <source>
        <dbReference type="SAM" id="Phobius"/>
    </source>
</evidence>
<dbReference type="Pfam" id="PF00595">
    <property type="entry name" value="PDZ"/>
    <property type="match status" value="1"/>
</dbReference>
<proteinExistence type="predicted"/>
<dbReference type="PROSITE" id="PS50106">
    <property type="entry name" value="PDZ"/>
    <property type="match status" value="1"/>
</dbReference>
<feature type="transmembrane region" description="Helical" evidence="3">
    <location>
        <begin position="119"/>
        <end position="139"/>
    </location>
</feature>
<protein>
    <recommendedName>
        <fullName evidence="4">PDZ domain-containing protein</fullName>
    </recommendedName>
</protein>
<dbReference type="GO" id="GO:0016020">
    <property type="term" value="C:membrane"/>
    <property type="evidence" value="ECO:0007669"/>
    <property type="project" value="UniProtKB-SubCell"/>
</dbReference>
<keyword evidence="2 3" id="KW-0472">Membrane</keyword>
<keyword evidence="6" id="KW-1185">Reference proteome</keyword>
<evidence type="ECO:0000313" key="6">
    <source>
        <dbReference type="Proteomes" id="UP001634394"/>
    </source>
</evidence>
<dbReference type="InterPro" id="IPR036034">
    <property type="entry name" value="PDZ_sf"/>
</dbReference>
<feature type="domain" description="PDZ" evidence="4">
    <location>
        <begin position="8"/>
        <end position="95"/>
    </location>
</feature>
<sequence length="145" mass="15830">MVDIPATEIILDRGDAGLGFNIRGGVDIPHVKGDVGIFVTKIRENGAAYKDGRLKEGDKILEINGVKLDHVTHNEAVKCFVEAGTSVHLIVQHGAEEAIIRRERIQKAEESSEPTKTSFSWIPIIIAVSVILVAGIVVYKKHGKR</sequence>
<comment type="subcellular location">
    <subcellularLocation>
        <location evidence="1">Membrane</location>
    </subcellularLocation>
</comment>
<dbReference type="Gene3D" id="2.30.42.10">
    <property type="match status" value="1"/>
</dbReference>
<dbReference type="PANTHER" id="PTHR23119:SF51">
    <property type="entry name" value="DISKS LARGE 1 TUMOR SUPPRESSOR PROTEIN"/>
    <property type="match status" value="1"/>
</dbReference>
<evidence type="ECO:0000256" key="1">
    <source>
        <dbReference type="ARBA" id="ARBA00004370"/>
    </source>
</evidence>
<dbReference type="AlphaFoldDB" id="A0ABD3WLM7"/>
<dbReference type="InterPro" id="IPR050614">
    <property type="entry name" value="Synaptic_Scaffolding_LAP-MAGUK"/>
</dbReference>
<reference evidence="5 6" key="1">
    <citation type="submission" date="2024-11" db="EMBL/GenBank/DDBJ databases">
        <title>Chromosome-level genome assembly of the freshwater bivalve Anodonta woodiana.</title>
        <authorList>
            <person name="Chen X."/>
        </authorList>
    </citation>
    <scope>NUCLEOTIDE SEQUENCE [LARGE SCALE GENOMIC DNA]</scope>
    <source>
        <strain evidence="5">MN2024</strain>
        <tissue evidence="5">Gills</tissue>
    </source>
</reference>